<evidence type="ECO:0000313" key="2">
    <source>
        <dbReference type="Proteomes" id="UP001501126"/>
    </source>
</evidence>
<gene>
    <name evidence="1" type="ORF">GCM10009118_02490</name>
</gene>
<protein>
    <submittedName>
        <fullName evidence="1">Uncharacterized protein</fullName>
    </submittedName>
</protein>
<evidence type="ECO:0000313" key="1">
    <source>
        <dbReference type="EMBL" id="GAA0873841.1"/>
    </source>
</evidence>
<dbReference type="Proteomes" id="UP001501126">
    <property type="component" value="Unassembled WGS sequence"/>
</dbReference>
<dbReference type="EMBL" id="BAAAFH010000003">
    <property type="protein sequence ID" value="GAA0873841.1"/>
    <property type="molecule type" value="Genomic_DNA"/>
</dbReference>
<comment type="caution">
    <text evidence="1">The sequence shown here is derived from an EMBL/GenBank/DDBJ whole genome shotgun (WGS) entry which is preliminary data.</text>
</comment>
<dbReference type="RefSeq" id="WP_343784279.1">
    <property type="nucleotide sequence ID" value="NZ_BAAAFH010000003.1"/>
</dbReference>
<organism evidence="1 2">
    <name type="scientific">Wandonia haliotis</name>
    <dbReference type="NCBI Taxonomy" id="574963"/>
    <lineage>
        <taxon>Bacteria</taxon>
        <taxon>Pseudomonadati</taxon>
        <taxon>Bacteroidota</taxon>
        <taxon>Flavobacteriia</taxon>
        <taxon>Flavobacteriales</taxon>
        <taxon>Crocinitomicaceae</taxon>
        <taxon>Wandonia</taxon>
    </lineage>
</organism>
<sequence>MTEQEILEKMDVLKSKLTGNIFEDGEVMQEIYELKKILRPEIETNPELDDFDDEGCLYCGS</sequence>
<keyword evidence="2" id="KW-1185">Reference proteome</keyword>
<name>A0ABP3XWS4_9FLAO</name>
<proteinExistence type="predicted"/>
<accession>A0ABP3XWS4</accession>
<reference evidence="2" key="1">
    <citation type="journal article" date="2019" name="Int. J. Syst. Evol. Microbiol.">
        <title>The Global Catalogue of Microorganisms (GCM) 10K type strain sequencing project: providing services to taxonomists for standard genome sequencing and annotation.</title>
        <authorList>
            <consortium name="The Broad Institute Genomics Platform"/>
            <consortium name="The Broad Institute Genome Sequencing Center for Infectious Disease"/>
            <person name="Wu L."/>
            <person name="Ma J."/>
        </authorList>
    </citation>
    <scope>NUCLEOTIDE SEQUENCE [LARGE SCALE GENOMIC DNA]</scope>
    <source>
        <strain evidence="2">JCM 16083</strain>
    </source>
</reference>